<feature type="coiled-coil region" evidence="9">
    <location>
        <begin position="260"/>
        <end position="287"/>
    </location>
</feature>
<keyword evidence="2" id="KW-0813">Transport</keyword>
<dbReference type="PRINTS" id="PR00625">
    <property type="entry name" value="JDOMAIN"/>
</dbReference>
<evidence type="ECO:0000256" key="10">
    <source>
        <dbReference type="SAM" id="MobiDB-lite"/>
    </source>
</evidence>
<keyword evidence="9" id="KW-0175">Coiled coil</keyword>
<dbReference type="Gene3D" id="1.10.3380.10">
    <property type="entry name" value="Sec63 N-terminal domain-like domain"/>
    <property type="match status" value="1"/>
</dbReference>
<dbReference type="GO" id="GO:0008320">
    <property type="term" value="F:protein transmembrane transporter activity"/>
    <property type="evidence" value="ECO:0007669"/>
    <property type="project" value="TreeGrafter"/>
</dbReference>
<dbReference type="InterPro" id="IPR004179">
    <property type="entry name" value="Sec63-dom"/>
</dbReference>
<evidence type="ECO:0000256" key="1">
    <source>
        <dbReference type="ARBA" id="ARBA00004477"/>
    </source>
</evidence>
<dbReference type="CDD" id="cd06257">
    <property type="entry name" value="DnaJ"/>
    <property type="match status" value="1"/>
</dbReference>
<evidence type="ECO:0000256" key="8">
    <source>
        <dbReference type="ARBA" id="ARBA00023186"/>
    </source>
</evidence>
<evidence type="ECO:0000256" key="2">
    <source>
        <dbReference type="ARBA" id="ARBA00022448"/>
    </source>
</evidence>
<dbReference type="InterPro" id="IPR036869">
    <property type="entry name" value="J_dom_sf"/>
</dbReference>
<evidence type="ECO:0000313" key="14">
    <source>
        <dbReference type="Proteomes" id="UP000053424"/>
    </source>
</evidence>
<name>A0A0C2YNZ3_HEBCY</name>
<dbReference type="SUPFAM" id="SSF81296">
    <property type="entry name" value="E set domains"/>
    <property type="match status" value="1"/>
</dbReference>
<evidence type="ECO:0000256" key="6">
    <source>
        <dbReference type="ARBA" id="ARBA00022989"/>
    </source>
</evidence>
<dbReference type="SMART" id="SM00973">
    <property type="entry name" value="Sec63"/>
    <property type="match status" value="1"/>
</dbReference>
<sequence>MATYEYDEAGVMAAYFLITFLALVLVPFTISSFTKSTDNKVTDGCQCTPCVEQRQRISKQEKGSLFNPKISRKTYFLLGGWSLFAFVCYRVSLLKVESKIYNPFEILGIKSSTPDKDIKSHFKKLSKLYHPDKVKATANLTIEAIQERFVELTKAYKSLTDERIKENWIKYNHPDGPQSTTMGIALPKWIIEGKNRIWVLAAYGVVFGGALPALVGKWWFGNRQKTKDGINAQSAAAFFKTIKEESSVEEVVGALGKAYQWELQAVKTQSKAELDELEAEVKEQLGAKWTEVRKLAENYSGELHESRRKALVLLYAHLLRLEVNDAGLKKQQKEVLLQTPLLLNALLNVSIARTWLLPTLAIMRLYAAFAQALPPSASEKLRLTQLPGISAEDIAAVAPKAKDMSDVLHSLEEKDDPRSKDVKKTLEKWGRVEIVEAAFKVIGERIVTPSSIIYLLVKLRISPPGASSENKELSVEDTKTRVQKDEEIDEKFLSSRLDAEELPTAQLNGAAHAPFWPGTRKPSWWIVLADDKSNRVVVPPIKIAEIPYSQPGEGRDYRSYKIQFQGPPNTGLFTWKVYVVSDTFVGEEACVDITLKIEDPPAADDQPSDDEISEPDEDTLAGQMAAMRGGPVKKIRANEESDDESSTDDDQADSSDSDSDSD</sequence>
<comment type="subcellular location">
    <subcellularLocation>
        <location evidence="1">Endoplasmic reticulum membrane</location>
        <topology evidence="1">Multi-pass membrane protein</topology>
    </subcellularLocation>
</comment>
<feature type="domain" description="J" evidence="12">
    <location>
        <begin position="102"/>
        <end position="172"/>
    </location>
</feature>
<dbReference type="OrthoDB" id="1734229at2759"/>
<reference evidence="13 14" key="1">
    <citation type="submission" date="2014-04" db="EMBL/GenBank/DDBJ databases">
        <authorList>
            <consortium name="DOE Joint Genome Institute"/>
            <person name="Kuo A."/>
            <person name="Gay G."/>
            <person name="Dore J."/>
            <person name="Kohler A."/>
            <person name="Nagy L.G."/>
            <person name="Floudas D."/>
            <person name="Copeland A."/>
            <person name="Barry K.W."/>
            <person name="Cichocki N."/>
            <person name="Veneault-Fourrey C."/>
            <person name="LaButti K."/>
            <person name="Lindquist E.A."/>
            <person name="Lipzen A."/>
            <person name="Lundell T."/>
            <person name="Morin E."/>
            <person name="Murat C."/>
            <person name="Sun H."/>
            <person name="Tunlid A."/>
            <person name="Henrissat B."/>
            <person name="Grigoriev I.V."/>
            <person name="Hibbett D.S."/>
            <person name="Martin F."/>
            <person name="Nordberg H.P."/>
            <person name="Cantor M.N."/>
            <person name="Hua S.X."/>
        </authorList>
    </citation>
    <scope>NUCLEOTIDE SEQUENCE [LARGE SCALE GENOMIC DNA]</scope>
    <source>
        <strain evidence="14">h7</strain>
    </source>
</reference>
<feature type="compositionally biased region" description="Acidic residues" evidence="10">
    <location>
        <begin position="606"/>
        <end position="619"/>
    </location>
</feature>
<dbReference type="FunFam" id="1.10.287.110:FF:000039">
    <property type="entry name" value="Protein translocation complex component (Npl1)"/>
    <property type="match status" value="1"/>
</dbReference>
<dbReference type="PROSITE" id="PS50076">
    <property type="entry name" value="DNAJ_2"/>
    <property type="match status" value="1"/>
</dbReference>
<protein>
    <recommendedName>
        <fullName evidence="12">J domain-containing protein</fullName>
    </recommendedName>
</protein>
<keyword evidence="14" id="KW-1185">Reference proteome</keyword>
<dbReference type="GO" id="GO:0031207">
    <property type="term" value="C:Sec62/Sec63 complex"/>
    <property type="evidence" value="ECO:0007669"/>
    <property type="project" value="TreeGrafter"/>
</dbReference>
<dbReference type="SMART" id="SM00271">
    <property type="entry name" value="DnaJ"/>
    <property type="match status" value="1"/>
</dbReference>
<dbReference type="STRING" id="686832.A0A0C2YNZ3"/>
<keyword evidence="7 11" id="KW-0472">Membrane</keyword>
<evidence type="ECO:0000256" key="3">
    <source>
        <dbReference type="ARBA" id="ARBA00022692"/>
    </source>
</evidence>
<dbReference type="Proteomes" id="UP000053424">
    <property type="component" value="Unassembled WGS sequence"/>
</dbReference>
<reference evidence="14" key="2">
    <citation type="submission" date="2015-01" db="EMBL/GenBank/DDBJ databases">
        <title>Evolutionary Origins and Diversification of the Mycorrhizal Mutualists.</title>
        <authorList>
            <consortium name="DOE Joint Genome Institute"/>
            <consortium name="Mycorrhizal Genomics Consortium"/>
            <person name="Kohler A."/>
            <person name="Kuo A."/>
            <person name="Nagy L.G."/>
            <person name="Floudas D."/>
            <person name="Copeland A."/>
            <person name="Barry K.W."/>
            <person name="Cichocki N."/>
            <person name="Veneault-Fourrey C."/>
            <person name="LaButti K."/>
            <person name="Lindquist E.A."/>
            <person name="Lipzen A."/>
            <person name="Lundell T."/>
            <person name="Morin E."/>
            <person name="Murat C."/>
            <person name="Riley R."/>
            <person name="Ohm R."/>
            <person name="Sun H."/>
            <person name="Tunlid A."/>
            <person name="Henrissat B."/>
            <person name="Grigoriev I.V."/>
            <person name="Hibbett D.S."/>
            <person name="Martin F."/>
        </authorList>
    </citation>
    <scope>NUCLEOTIDE SEQUENCE [LARGE SCALE GENOMIC DNA]</scope>
    <source>
        <strain evidence="14">h7</strain>
    </source>
</reference>
<proteinExistence type="predicted"/>
<evidence type="ECO:0000256" key="9">
    <source>
        <dbReference type="SAM" id="Coils"/>
    </source>
</evidence>
<dbReference type="SUPFAM" id="SSF158702">
    <property type="entry name" value="Sec63 N-terminal domain-like"/>
    <property type="match status" value="1"/>
</dbReference>
<keyword evidence="6 11" id="KW-1133">Transmembrane helix</keyword>
<dbReference type="GO" id="GO:0006614">
    <property type="term" value="P:SRP-dependent cotranslational protein targeting to membrane"/>
    <property type="evidence" value="ECO:0007669"/>
    <property type="project" value="TreeGrafter"/>
</dbReference>
<dbReference type="PANTHER" id="PTHR24075:SF0">
    <property type="entry name" value="TRANSLOCATION PROTEIN SEC63 HOMOLOG"/>
    <property type="match status" value="1"/>
</dbReference>
<dbReference type="SUPFAM" id="SSF46565">
    <property type="entry name" value="Chaperone J-domain"/>
    <property type="match status" value="1"/>
</dbReference>
<feature type="transmembrane region" description="Helical" evidence="11">
    <location>
        <begin position="74"/>
        <end position="93"/>
    </location>
</feature>
<dbReference type="GO" id="GO:0003723">
    <property type="term" value="F:RNA binding"/>
    <property type="evidence" value="ECO:0007669"/>
    <property type="project" value="TreeGrafter"/>
</dbReference>
<feature type="compositionally biased region" description="Acidic residues" evidence="10">
    <location>
        <begin position="640"/>
        <end position="662"/>
    </location>
</feature>
<dbReference type="Pfam" id="PF00226">
    <property type="entry name" value="DnaJ"/>
    <property type="match status" value="1"/>
</dbReference>
<dbReference type="InterPro" id="IPR035892">
    <property type="entry name" value="C2_domain_sf"/>
</dbReference>
<keyword evidence="4" id="KW-0256">Endoplasmic reticulum</keyword>
<evidence type="ECO:0000313" key="13">
    <source>
        <dbReference type="EMBL" id="KIM42747.1"/>
    </source>
</evidence>
<evidence type="ECO:0000256" key="7">
    <source>
        <dbReference type="ARBA" id="ARBA00023136"/>
    </source>
</evidence>
<feature type="transmembrane region" description="Helical" evidence="11">
    <location>
        <begin position="12"/>
        <end position="30"/>
    </location>
</feature>
<dbReference type="Gene3D" id="1.10.287.110">
    <property type="entry name" value="DnaJ domain"/>
    <property type="match status" value="1"/>
</dbReference>
<keyword evidence="5" id="KW-0653">Protein transport</keyword>
<keyword evidence="8" id="KW-0143">Chaperone</keyword>
<dbReference type="GO" id="GO:0006620">
    <property type="term" value="P:post-translational protein targeting to endoplasmic reticulum membrane"/>
    <property type="evidence" value="ECO:0007669"/>
    <property type="project" value="TreeGrafter"/>
</dbReference>
<evidence type="ECO:0000259" key="12">
    <source>
        <dbReference type="PROSITE" id="PS50076"/>
    </source>
</evidence>
<dbReference type="PANTHER" id="PTHR24075">
    <property type="entry name" value="SEC63 DOMAIN-CONTAINING"/>
    <property type="match status" value="1"/>
</dbReference>
<feature type="region of interest" description="Disordered" evidence="10">
    <location>
        <begin position="598"/>
        <end position="662"/>
    </location>
</feature>
<dbReference type="InterPro" id="IPR001623">
    <property type="entry name" value="DnaJ_domain"/>
</dbReference>
<accession>A0A0C2YNZ3</accession>
<dbReference type="Pfam" id="PF02889">
    <property type="entry name" value="Sec63"/>
    <property type="match status" value="1"/>
</dbReference>
<dbReference type="InterPro" id="IPR014756">
    <property type="entry name" value="Ig_E-set"/>
</dbReference>
<dbReference type="HOGENOM" id="CLU_014210_0_0_1"/>
<dbReference type="Gene3D" id="2.60.40.150">
    <property type="entry name" value="C2 domain"/>
    <property type="match status" value="1"/>
</dbReference>
<feature type="transmembrane region" description="Helical" evidence="11">
    <location>
        <begin position="197"/>
        <end position="220"/>
    </location>
</feature>
<evidence type="ECO:0000256" key="4">
    <source>
        <dbReference type="ARBA" id="ARBA00022824"/>
    </source>
</evidence>
<gene>
    <name evidence="13" type="ORF">M413DRAFT_444418</name>
</gene>
<organism evidence="13 14">
    <name type="scientific">Hebeloma cylindrosporum</name>
    <dbReference type="NCBI Taxonomy" id="76867"/>
    <lineage>
        <taxon>Eukaryota</taxon>
        <taxon>Fungi</taxon>
        <taxon>Dikarya</taxon>
        <taxon>Basidiomycota</taxon>
        <taxon>Agaricomycotina</taxon>
        <taxon>Agaricomycetes</taxon>
        <taxon>Agaricomycetidae</taxon>
        <taxon>Agaricales</taxon>
        <taxon>Agaricineae</taxon>
        <taxon>Hymenogastraceae</taxon>
        <taxon>Hebeloma</taxon>
    </lineage>
</organism>
<keyword evidence="3 11" id="KW-0812">Transmembrane</keyword>
<dbReference type="EMBL" id="KN831777">
    <property type="protein sequence ID" value="KIM42747.1"/>
    <property type="molecule type" value="Genomic_DNA"/>
</dbReference>
<evidence type="ECO:0000256" key="5">
    <source>
        <dbReference type="ARBA" id="ARBA00022927"/>
    </source>
</evidence>
<dbReference type="AlphaFoldDB" id="A0A0C2YNZ3"/>
<evidence type="ECO:0000256" key="11">
    <source>
        <dbReference type="SAM" id="Phobius"/>
    </source>
</evidence>